<dbReference type="AlphaFoldDB" id="A0A139H6W2"/>
<evidence type="ECO:0000313" key="1">
    <source>
        <dbReference type="EMBL" id="KXS98187.1"/>
    </source>
</evidence>
<comment type="caution">
    <text evidence="1">The sequence shown here is derived from an EMBL/GenBank/DDBJ whole genome shotgun (WGS) entry which is preliminary data.</text>
</comment>
<evidence type="ECO:0000313" key="2">
    <source>
        <dbReference type="Proteomes" id="UP000070133"/>
    </source>
</evidence>
<keyword evidence="2" id="KW-1185">Reference proteome</keyword>
<protein>
    <submittedName>
        <fullName evidence="1">Uncharacterized protein</fullName>
    </submittedName>
</protein>
<proteinExistence type="predicted"/>
<dbReference type="EMBL" id="LFZN01000120">
    <property type="protein sequence ID" value="KXS98187.1"/>
    <property type="molecule type" value="Genomic_DNA"/>
</dbReference>
<accession>A0A139H6W2</accession>
<dbReference type="Proteomes" id="UP000070133">
    <property type="component" value="Unassembled WGS sequence"/>
</dbReference>
<dbReference type="OrthoDB" id="3649553at2759"/>
<reference evidence="1 2" key="1">
    <citation type="submission" date="2015-07" db="EMBL/GenBank/DDBJ databases">
        <title>Comparative genomics of the Sigatoka disease complex on banana suggests a link between parallel evolutionary changes in Pseudocercospora fijiensis and Pseudocercospora eumusae and increased virulence on the banana host.</title>
        <authorList>
            <person name="Chang T.-C."/>
            <person name="Salvucci A."/>
            <person name="Crous P.W."/>
            <person name="Stergiopoulos I."/>
        </authorList>
    </citation>
    <scope>NUCLEOTIDE SEQUENCE [LARGE SCALE GENOMIC DNA]</scope>
    <source>
        <strain evidence="1 2">CBS 114824</strain>
    </source>
</reference>
<gene>
    <name evidence="1" type="ORF">AC578_6414</name>
</gene>
<organism evidence="1 2">
    <name type="scientific">Pseudocercospora eumusae</name>
    <dbReference type="NCBI Taxonomy" id="321146"/>
    <lineage>
        <taxon>Eukaryota</taxon>
        <taxon>Fungi</taxon>
        <taxon>Dikarya</taxon>
        <taxon>Ascomycota</taxon>
        <taxon>Pezizomycotina</taxon>
        <taxon>Dothideomycetes</taxon>
        <taxon>Dothideomycetidae</taxon>
        <taxon>Mycosphaerellales</taxon>
        <taxon>Mycosphaerellaceae</taxon>
        <taxon>Pseudocercospora</taxon>
    </lineage>
</organism>
<sequence>MYRPQPPPMDAEEVEAIFASIDEKIKQSTPNNITVTKSDIPEDDAVLSSLHQHLSTMIEARDEKLEDLISSINAIRSKLDSNQKHEKTITNQSILMTFKEVDDLPRETRRAYLSFIPVKVIVELNAEIEAKEGVLRMVEKDLATQNWVETQQDQEYSQ</sequence>
<name>A0A139H6W2_9PEZI</name>